<dbReference type="AlphaFoldDB" id="A0A2T5JXU2"/>
<accession>A0A2T5JXU2</accession>
<sequence length="279" mass="31473">MRRGIMGGGRGSKTTRRLTRQARNAVAIVAALRKAGMTIELASSILEAVPVIASHPTEVVDFSPTALECNPAPYGFMSMLMHDDPNGGWLPQDNVPWHIMHRYCRPIARIGKDIVSTGDIAWLSQWKEDIIGGIPHGWRSLGAPVYRPEIDPIGRYDFGNDQPDNHEILDYHFHVVNGRWVFGRYIDIPEPREYALDIFQAAELGLPQRFEKGVAPRIHIDPLAKIHRDGKTVTYFCGDDEEEAAARKEWRDYRSKLDINASLAVREMKRVAYGLIPPP</sequence>
<proteinExistence type="predicted"/>
<dbReference type="Proteomes" id="UP000244060">
    <property type="component" value="Unassembled WGS sequence"/>
</dbReference>
<comment type="caution">
    <text evidence="1">The sequence shown here is derived from an EMBL/GenBank/DDBJ whole genome shotgun (WGS) entry which is preliminary data.</text>
</comment>
<organism evidence="1 2">
    <name type="scientific">Cereibacter azotoformans</name>
    <dbReference type="NCBI Taxonomy" id="43057"/>
    <lineage>
        <taxon>Bacteria</taxon>
        <taxon>Pseudomonadati</taxon>
        <taxon>Pseudomonadota</taxon>
        <taxon>Alphaproteobacteria</taxon>
        <taxon>Rhodobacterales</taxon>
        <taxon>Paracoccaceae</taxon>
        <taxon>Cereibacter</taxon>
    </lineage>
</organism>
<evidence type="ECO:0000313" key="1">
    <source>
        <dbReference type="EMBL" id="PTR14972.1"/>
    </source>
</evidence>
<keyword evidence="2" id="KW-1185">Reference proteome</keyword>
<protein>
    <submittedName>
        <fullName evidence="1">Uncharacterized protein</fullName>
    </submittedName>
</protein>
<dbReference type="EMBL" id="QAOT01000015">
    <property type="protein sequence ID" value="PTR14972.1"/>
    <property type="molecule type" value="Genomic_DNA"/>
</dbReference>
<reference evidence="1 2" key="1">
    <citation type="submission" date="2018-04" db="EMBL/GenBank/DDBJ databases">
        <title>Genomic Encyclopedia of Type Strains, Phase III (KMG-III): the genomes of soil and plant-associated and newly described type strains.</title>
        <authorList>
            <person name="Whitman W."/>
        </authorList>
    </citation>
    <scope>NUCLEOTIDE SEQUENCE [LARGE SCALE GENOMIC DNA]</scope>
    <source>
        <strain evidence="1 2">KA25</strain>
    </source>
</reference>
<name>A0A2T5JXU2_9RHOB</name>
<evidence type="ECO:0000313" key="2">
    <source>
        <dbReference type="Proteomes" id="UP000244060"/>
    </source>
</evidence>
<gene>
    <name evidence="1" type="ORF">C8J28_115117</name>
</gene>